<sequence>MEHYVDTNGDVGVDTSGAGNRGTIRLFKDAIPDSAKSSLGKLTVTKATTIQPVSLLRLGVFTPSSRANGADGPELDVSSSFSNLEIARSEGYTDVKITGPQLNYFQDFRCWMAIIHSFSTNPDALKGNRIRLKFTEFGEKCGYPSKRFDSRLRQDIGNSLTRIRSKTITFTKNPDAKKFMVTGLLNKAEFDAEADIIILEADERLWDLYTSDHLTLLRRKPLDALVRNETAQAIYTYFEALPKPPAPVAFERLRNRLLMHGRIADQNRKIRIALKALEDIGYLKYRLSKKGSKESSIVIIDRNPKLY</sequence>
<comment type="caution">
    <text evidence="3">The sequence shown here is derived from an EMBL/GenBank/DDBJ whole genome shotgun (WGS) entry which is preliminary data.</text>
</comment>
<dbReference type="Proteomes" id="UP001212996">
    <property type="component" value="Unassembled WGS sequence"/>
</dbReference>
<dbReference type="RefSeq" id="WP_271867747.1">
    <property type="nucleotide sequence ID" value="NZ_JAQMFO010000053.1"/>
</dbReference>
<evidence type="ECO:0000259" key="2">
    <source>
        <dbReference type="Pfam" id="PF01051"/>
    </source>
</evidence>
<dbReference type="EMBL" id="JAQMFO010000053">
    <property type="protein sequence ID" value="MDB6374666.1"/>
    <property type="molecule type" value="Genomic_DNA"/>
</dbReference>
<evidence type="ECO:0000313" key="3">
    <source>
        <dbReference type="EMBL" id="MDB6374666.1"/>
    </source>
</evidence>
<name>A0AAW6BPB5_9GAMM</name>
<dbReference type="InterPro" id="IPR000525">
    <property type="entry name" value="Initiator_Rep_WH1"/>
</dbReference>
<organism evidence="3 4">
    <name type="scientific">Photorhabdus bodei</name>
    <dbReference type="NCBI Taxonomy" id="2029681"/>
    <lineage>
        <taxon>Bacteria</taxon>
        <taxon>Pseudomonadati</taxon>
        <taxon>Pseudomonadota</taxon>
        <taxon>Gammaproteobacteria</taxon>
        <taxon>Enterobacterales</taxon>
        <taxon>Morganellaceae</taxon>
        <taxon>Photorhabdus</taxon>
    </lineage>
</organism>
<gene>
    <name evidence="3" type="ORF">PH362_22785</name>
</gene>
<proteinExistence type="inferred from homology"/>
<accession>A0AAW6BPB5</accession>
<dbReference type="Pfam" id="PF01051">
    <property type="entry name" value="Rep3_N"/>
    <property type="match status" value="1"/>
</dbReference>
<dbReference type="AlphaFoldDB" id="A0AAW6BPB5"/>
<comment type="similarity">
    <text evidence="1">Belongs to the initiator RepB protein family.</text>
</comment>
<dbReference type="GO" id="GO:0003887">
    <property type="term" value="F:DNA-directed DNA polymerase activity"/>
    <property type="evidence" value="ECO:0007669"/>
    <property type="project" value="InterPro"/>
</dbReference>
<dbReference type="GO" id="GO:0006270">
    <property type="term" value="P:DNA replication initiation"/>
    <property type="evidence" value="ECO:0007669"/>
    <property type="project" value="InterPro"/>
</dbReference>
<feature type="domain" description="Initiator Rep protein WH1" evidence="2">
    <location>
        <begin position="121"/>
        <end position="238"/>
    </location>
</feature>
<protein>
    <submittedName>
        <fullName evidence="3">RepA protein</fullName>
    </submittedName>
</protein>
<evidence type="ECO:0000313" key="4">
    <source>
        <dbReference type="Proteomes" id="UP001212996"/>
    </source>
</evidence>
<evidence type="ECO:0000256" key="1">
    <source>
        <dbReference type="ARBA" id="ARBA00038283"/>
    </source>
</evidence>
<reference evidence="3" key="1">
    <citation type="submission" date="2023-01" db="EMBL/GenBank/DDBJ databases">
        <title>Genome sequencing of Photorhabdus bodei 09-20.</title>
        <authorList>
            <person name="Kalindamar S."/>
            <person name="Kumru S."/>
        </authorList>
    </citation>
    <scope>NUCLEOTIDE SEQUENCE</scope>
    <source>
        <strain evidence="3">09-20</strain>
    </source>
</reference>